<evidence type="ECO:0008006" key="11">
    <source>
        <dbReference type="Google" id="ProtNLM"/>
    </source>
</evidence>
<keyword evidence="4 8" id="KW-1133">Transmembrane helix</keyword>
<dbReference type="HOGENOM" id="CLU_023075_2_1_1"/>
<dbReference type="Proteomes" id="UP000030651">
    <property type="component" value="Unassembled WGS sequence"/>
</dbReference>
<evidence type="ECO:0000256" key="6">
    <source>
        <dbReference type="PIRSR" id="PIRSR604254-1"/>
    </source>
</evidence>
<dbReference type="PANTHER" id="PTHR20855:SF52">
    <property type="entry name" value="ADIPONECTIN RECEPTOR PROTEIN"/>
    <property type="match status" value="1"/>
</dbReference>
<dbReference type="Pfam" id="PF03006">
    <property type="entry name" value="HlyIII"/>
    <property type="match status" value="1"/>
</dbReference>
<evidence type="ECO:0000313" key="9">
    <source>
        <dbReference type="EMBL" id="ETS76981.1"/>
    </source>
</evidence>
<protein>
    <recommendedName>
        <fullName evidence="11">Hemolysin-III family protein</fullName>
    </recommendedName>
</protein>
<evidence type="ECO:0000256" key="5">
    <source>
        <dbReference type="ARBA" id="ARBA00023136"/>
    </source>
</evidence>
<evidence type="ECO:0000256" key="1">
    <source>
        <dbReference type="ARBA" id="ARBA00004141"/>
    </source>
</evidence>
<accession>W3WVU9</accession>
<sequence length="310" mass="35010">MEGPSSSLSIPPLQVLAPTPSLSPDATAIPSAHRLPVTPPQPLKDSFSKESVKAFLRQRFSKTTSSERKASPVLLSFDELPEWHQDNEYIRHGYRPISGSARVSFRSWSYLHNESVNIFSHFIPGIGFLLGEWYILQYLASKYSRITATDYVIFTIFLLTAVICLGLSTTYHTMMNHSNKVEKFWLRLDLVGIMVLTVGDFVSGIYVIFWCEPTQRKIYWSMIGVLGTITILIMVNPRFQHRKFRVFRTLTFVATGASGFAPLIHGIVIFGWSQMVKQSGLPYYLVEGGFLLFGTLFYAVSLRLPATYGS</sequence>
<keyword evidence="3 8" id="KW-0812">Transmembrane</keyword>
<comment type="subcellular location">
    <subcellularLocation>
        <location evidence="1">Membrane</location>
        <topology evidence="1">Multi-pass membrane protein</topology>
    </subcellularLocation>
</comment>
<feature type="transmembrane region" description="Helical" evidence="8">
    <location>
        <begin position="184"/>
        <end position="206"/>
    </location>
</feature>
<dbReference type="InParanoid" id="W3WVU9"/>
<proteinExistence type="inferred from homology"/>
<evidence type="ECO:0000256" key="7">
    <source>
        <dbReference type="SAM" id="MobiDB-lite"/>
    </source>
</evidence>
<dbReference type="GO" id="GO:0046872">
    <property type="term" value="F:metal ion binding"/>
    <property type="evidence" value="ECO:0007669"/>
    <property type="project" value="UniProtKB-KW"/>
</dbReference>
<feature type="transmembrane region" description="Helical" evidence="8">
    <location>
        <begin position="151"/>
        <end position="172"/>
    </location>
</feature>
<dbReference type="GO" id="GO:0006882">
    <property type="term" value="P:intracellular zinc ion homeostasis"/>
    <property type="evidence" value="ECO:0007669"/>
    <property type="project" value="TreeGrafter"/>
</dbReference>
<dbReference type="KEGG" id="pfy:PFICI_10855"/>
<dbReference type="AlphaFoldDB" id="W3WVU9"/>
<dbReference type="OMA" id="RKIYWSM"/>
<evidence type="ECO:0000313" key="10">
    <source>
        <dbReference type="Proteomes" id="UP000030651"/>
    </source>
</evidence>
<dbReference type="GO" id="GO:0038023">
    <property type="term" value="F:signaling receptor activity"/>
    <property type="evidence" value="ECO:0007669"/>
    <property type="project" value="TreeGrafter"/>
</dbReference>
<dbReference type="InterPro" id="IPR004254">
    <property type="entry name" value="AdipoR/HlyIII-related"/>
</dbReference>
<keyword evidence="5 8" id="KW-0472">Membrane</keyword>
<feature type="binding site" evidence="6">
    <location>
        <position position="172"/>
    </location>
    <ligand>
        <name>Zn(2+)</name>
        <dbReference type="ChEBI" id="CHEBI:29105"/>
    </ligand>
</feature>
<gene>
    <name evidence="9" type="ORF">PFICI_10855</name>
</gene>
<evidence type="ECO:0000256" key="4">
    <source>
        <dbReference type="ARBA" id="ARBA00022989"/>
    </source>
</evidence>
<evidence type="ECO:0000256" key="8">
    <source>
        <dbReference type="SAM" id="Phobius"/>
    </source>
</evidence>
<name>W3WVU9_PESFW</name>
<dbReference type="eggNOG" id="KOG0748">
    <property type="taxonomic scope" value="Eukaryota"/>
</dbReference>
<feature type="transmembrane region" description="Helical" evidence="8">
    <location>
        <begin position="116"/>
        <end position="136"/>
    </location>
</feature>
<dbReference type="RefSeq" id="XP_007837627.1">
    <property type="nucleotide sequence ID" value="XM_007839436.1"/>
</dbReference>
<feature type="region of interest" description="Disordered" evidence="7">
    <location>
        <begin position="1"/>
        <end position="41"/>
    </location>
</feature>
<organism evidence="9 10">
    <name type="scientific">Pestalotiopsis fici (strain W106-1 / CGMCC3.15140)</name>
    <dbReference type="NCBI Taxonomy" id="1229662"/>
    <lineage>
        <taxon>Eukaryota</taxon>
        <taxon>Fungi</taxon>
        <taxon>Dikarya</taxon>
        <taxon>Ascomycota</taxon>
        <taxon>Pezizomycotina</taxon>
        <taxon>Sordariomycetes</taxon>
        <taxon>Xylariomycetidae</taxon>
        <taxon>Amphisphaeriales</taxon>
        <taxon>Sporocadaceae</taxon>
        <taxon>Pestalotiopsis</taxon>
    </lineage>
</organism>
<keyword evidence="6" id="KW-0479">Metal-binding</keyword>
<dbReference type="OrthoDB" id="529367at2759"/>
<feature type="transmembrane region" description="Helical" evidence="8">
    <location>
        <begin position="218"/>
        <end position="235"/>
    </location>
</feature>
<feature type="transmembrane region" description="Helical" evidence="8">
    <location>
        <begin position="284"/>
        <end position="304"/>
    </location>
</feature>
<comment type="similarity">
    <text evidence="2">Belongs to the ADIPOR family.</text>
</comment>
<dbReference type="GO" id="GO:0016020">
    <property type="term" value="C:membrane"/>
    <property type="evidence" value="ECO:0007669"/>
    <property type="project" value="UniProtKB-SubCell"/>
</dbReference>
<keyword evidence="6" id="KW-0862">Zinc</keyword>
<feature type="transmembrane region" description="Helical" evidence="8">
    <location>
        <begin position="247"/>
        <end position="272"/>
    </location>
</feature>
<evidence type="ECO:0000256" key="3">
    <source>
        <dbReference type="ARBA" id="ARBA00022692"/>
    </source>
</evidence>
<keyword evidence="10" id="KW-1185">Reference proteome</keyword>
<reference evidence="10" key="1">
    <citation type="journal article" date="2015" name="BMC Genomics">
        <title>Genomic and transcriptomic analysis of the endophytic fungus Pestalotiopsis fici reveals its lifestyle and high potential for synthesis of natural products.</title>
        <authorList>
            <person name="Wang X."/>
            <person name="Zhang X."/>
            <person name="Liu L."/>
            <person name="Xiang M."/>
            <person name="Wang W."/>
            <person name="Sun X."/>
            <person name="Che Y."/>
            <person name="Guo L."/>
            <person name="Liu G."/>
            <person name="Guo L."/>
            <person name="Wang C."/>
            <person name="Yin W.B."/>
            <person name="Stadler M."/>
            <person name="Zhang X."/>
            <person name="Liu X."/>
        </authorList>
    </citation>
    <scope>NUCLEOTIDE SEQUENCE [LARGE SCALE GENOMIC DNA]</scope>
    <source>
        <strain evidence="10">W106-1 / CGMCC3.15140</strain>
    </source>
</reference>
<dbReference type="PANTHER" id="PTHR20855">
    <property type="entry name" value="ADIPOR/PROGESTIN RECEPTOR-RELATED"/>
    <property type="match status" value="1"/>
</dbReference>
<evidence type="ECO:0000256" key="2">
    <source>
        <dbReference type="ARBA" id="ARBA00007018"/>
    </source>
</evidence>
<dbReference type="GeneID" id="19275868"/>
<dbReference type="EMBL" id="KI912116">
    <property type="protein sequence ID" value="ETS76981.1"/>
    <property type="molecule type" value="Genomic_DNA"/>
</dbReference>